<sequence>MAIQKLEKSKNREHTTPLQQSKISSNNEQLLNNAEMTASLQTQSCYNFGNGMDFHKGSQSESQYDGFPYGNPLYLNEHSTNGGEQPTHEDSEVNEEQPTHEDSEGNEEQPTHEDSEGNEEQPTHEDSEVNEEQPTHEDSEGNEEQPTHEDSEVNEEQPTHEDSEVSCSPNQGEQLTSNESEFLILNPDVGFHIDQDIGLYLDPGSLFIFNDGRNILLNTYNERALIIIKTNIMECKP</sequence>
<feature type="compositionally biased region" description="Basic and acidic residues" evidence="1">
    <location>
        <begin position="1"/>
        <end position="15"/>
    </location>
</feature>
<feature type="compositionally biased region" description="Basic and acidic residues" evidence="1">
    <location>
        <begin position="86"/>
        <end position="163"/>
    </location>
</feature>
<feature type="compositionally biased region" description="Polar residues" evidence="1">
    <location>
        <begin position="16"/>
        <end position="29"/>
    </location>
</feature>
<keyword evidence="3" id="KW-1185">Reference proteome</keyword>
<protein>
    <submittedName>
        <fullName evidence="2">Constitutive coactivator of peroxisome like protein</fullName>
    </submittedName>
</protein>
<evidence type="ECO:0000256" key="1">
    <source>
        <dbReference type="SAM" id="MobiDB-lite"/>
    </source>
</evidence>
<accession>A0A8T0FP75</accession>
<gene>
    <name evidence="2" type="ORF">HNY73_006294</name>
</gene>
<proteinExistence type="predicted"/>
<reference evidence="2" key="2">
    <citation type="submission" date="2020-06" db="EMBL/GenBank/DDBJ databases">
        <authorList>
            <person name="Sheffer M."/>
        </authorList>
    </citation>
    <scope>NUCLEOTIDE SEQUENCE</scope>
</reference>
<dbReference type="AlphaFoldDB" id="A0A8T0FP75"/>
<feature type="region of interest" description="Disordered" evidence="1">
    <location>
        <begin position="1"/>
        <end position="29"/>
    </location>
</feature>
<reference evidence="2" key="1">
    <citation type="journal article" date="2020" name="bioRxiv">
        <title>Chromosome-level reference genome of the European wasp spider Argiope bruennichi: a resource for studies on range expansion and evolutionary adaptation.</title>
        <authorList>
            <person name="Sheffer M.M."/>
            <person name="Hoppe A."/>
            <person name="Krehenwinkel H."/>
            <person name="Uhl G."/>
            <person name="Kuss A.W."/>
            <person name="Jensen L."/>
            <person name="Jensen C."/>
            <person name="Gillespie R.G."/>
            <person name="Hoff K.J."/>
            <person name="Prost S."/>
        </authorList>
    </citation>
    <scope>NUCLEOTIDE SEQUENCE</scope>
</reference>
<evidence type="ECO:0000313" key="2">
    <source>
        <dbReference type="EMBL" id="KAF8791429.1"/>
    </source>
</evidence>
<organism evidence="2 3">
    <name type="scientific">Argiope bruennichi</name>
    <name type="common">Wasp spider</name>
    <name type="synonym">Aranea bruennichi</name>
    <dbReference type="NCBI Taxonomy" id="94029"/>
    <lineage>
        <taxon>Eukaryota</taxon>
        <taxon>Metazoa</taxon>
        <taxon>Ecdysozoa</taxon>
        <taxon>Arthropoda</taxon>
        <taxon>Chelicerata</taxon>
        <taxon>Arachnida</taxon>
        <taxon>Araneae</taxon>
        <taxon>Araneomorphae</taxon>
        <taxon>Entelegynae</taxon>
        <taxon>Araneoidea</taxon>
        <taxon>Araneidae</taxon>
        <taxon>Argiope</taxon>
    </lineage>
</organism>
<dbReference type="EMBL" id="JABXBU010000011">
    <property type="protein sequence ID" value="KAF8791429.1"/>
    <property type="molecule type" value="Genomic_DNA"/>
</dbReference>
<evidence type="ECO:0000313" key="3">
    <source>
        <dbReference type="Proteomes" id="UP000807504"/>
    </source>
</evidence>
<comment type="caution">
    <text evidence="2">The sequence shown here is derived from an EMBL/GenBank/DDBJ whole genome shotgun (WGS) entry which is preliminary data.</text>
</comment>
<feature type="compositionally biased region" description="Polar residues" evidence="1">
    <location>
        <begin position="165"/>
        <end position="175"/>
    </location>
</feature>
<name>A0A8T0FP75_ARGBR</name>
<feature type="region of interest" description="Disordered" evidence="1">
    <location>
        <begin position="45"/>
        <end position="175"/>
    </location>
</feature>
<dbReference type="Proteomes" id="UP000807504">
    <property type="component" value="Unassembled WGS sequence"/>
</dbReference>